<reference evidence="3" key="1">
    <citation type="submission" date="2017-04" db="EMBL/GenBank/DDBJ databases">
        <authorList>
            <person name="Varghese N."/>
            <person name="Submissions S."/>
        </authorList>
    </citation>
    <scope>NUCLEOTIDE SEQUENCE [LARGE SCALE GENOMIC DNA]</scope>
    <source>
        <strain evidence="3">DSM 16537</strain>
    </source>
</reference>
<dbReference type="AlphaFoldDB" id="A0A1W2H6R9"/>
<evidence type="ECO:0000259" key="1">
    <source>
        <dbReference type="Pfam" id="PF00149"/>
    </source>
</evidence>
<accession>A0A1W2H6R9</accession>
<evidence type="ECO:0000313" key="3">
    <source>
        <dbReference type="Proteomes" id="UP000192333"/>
    </source>
</evidence>
<organism evidence="2 3">
    <name type="scientific">Aquiflexum balticum DSM 16537</name>
    <dbReference type="NCBI Taxonomy" id="758820"/>
    <lineage>
        <taxon>Bacteria</taxon>
        <taxon>Pseudomonadati</taxon>
        <taxon>Bacteroidota</taxon>
        <taxon>Cytophagia</taxon>
        <taxon>Cytophagales</taxon>
        <taxon>Cyclobacteriaceae</taxon>
        <taxon>Aquiflexum</taxon>
    </lineage>
</organism>
<feature type="domain" description="Calcineurin-like phosphoesterase" evidence="1">
    <location>
        <begin position="35"/>
        <end position="150"/>
    </location>
</feature>
<dbReference type="InterPro" id="IPR026336">
    <property type="entry name" value="PdeM-like"/>
</dbReference>
<sequence>MDTLKNMAGYQLQWRELSLQLLPEKAIYINEFRSILIADPHFGKAAHFRKAGIPVSEKLHIGDLMTIQRLIQKYNPEHLYFLGDLFHSDWNIAWNDLETFADYHPETNFHLIKGNHDILPEEVYRSDIWQVHTERLNLGQMILSHEPLANIPPEKINLCGHIHPGISLYGTARQKLTLPCFFVSSNQIILPAFGRFTGLYTMKCGKNDNAYVIAEKKVIPVNFHD</sequence>
<evidence type="ECO:0000313" key="2">
    <source>
        <dbReference type="EMBL" id="SMD44322.1"/>
    </source>
</evidence>
<dbReference type="GO" id="GO:0016787">
    <property type="term" value="F:hydrolase activity"/>
    <property type="evidence" value="ECO:0007669"/>
    <property type="project" value="InterPro"/>
</dbReference>
<dbReference type="EMBL" id="LT838813">
    <property type="protein sequence ID" value="SMD44322.1"/>
    <property type="molecule type" value="Genomic_DNA"/>
</dbReference>
<dbReference type="NCBIfam" id="TIGR04123">
    <property type="entry name" value="P_estr_lig_assc"/>
    <property type="match status" value="1"/>
</dbReference>
<dbReference type="STRING" id="758820.SAMN00777080_2942"/>
<protein>
    <submittedName>
        <fullName evidence="2">Putative phosphoesterase</fullName>
    </submittedName>
</protein>
<dbReference type="InterPro" id="IPR029052">
    <property type="entry name" value="Metallo-depent_PP-like"/>
</dbReference>
<dbReference type="Pfam" id="PF00149">
    <property type="entry name" value="Metallophos"/>
    <property type="match status" value="1"/>
</dbReference>
<dbReference type="SUPFAM" id="SSF56300">
    <property type="entry name" value="Metallo-dependent phosphatases"/>
    <property type="match status" value="1"/>
</dbReference>
<dbReference type="Gene3D" id="3.60.21.10">
    <property type="match status" value="1"/>
</dbReference>
<dbReference type="PANTHER" id="PTHR39323">
    <property type="entry name" value="BLR1149 PROTEIN"/>
    <property type="match status" value="1"/>
</dbReference>
<keyword evidence="3" id="KW-1185">Reference proteome</keyword>
<proteinExistence type="predicted"/>
<dbReference type="InterPro" id="IPR004843">
    <property type="entry name" value="Calcineurin-like_PHP"/>
</dbReference>
<dbReference type="Proteomes" id="UP000192333">
    <property type="component" value="Chromosome I"/>
</dbReference>
<dbReference type="PANTHER" id="PTHR39323:SF1">
    <property type="entry name" value="BLR1149 PROTEIN"/>
    <property type="match status" value="1"/>
</dbReference>
<name>A0A1W2H6R9_9BACT</name>
<gene>
    <name evidence="2" type="ORF">SAMN00777080_2942</name>
</gene>